<feature type="compositionally biased region" description="Low complexity" evidence="1">
    <location>
        <begin position="1"/>
        <end position="24"/>
    </location>
</feature>
<accession>A0A835ZL66</accession>
<organism evidence="2 3">
    <name type="scientific">Ovis aries</name>
    <name type="common">Sheep</name>
    <dbReference type="NCBI Taxonomy" id="9940"/>
    <lineage>
        <taxon>Eukaryota</taxon>
        <taxon>Metazoa</taxon>
        <taxon>Chordata</taxon>
        <taxon>Craniata</taxon>
        <taxon>Vertebrata</taxon>
        <taxon>Euteleostomi</taxon>
        <taxon>Mammalia</taxon>
        <taxon>Eutheria</taxon>
        <taxon>Laurasiatheria</taxon>
        <taxon>Artiodactyla</taxon>
        <taxon>Ruminantia</taxon>
        <taxon>Pecora</taxon>
        <taxon>Bovidae</taxon>
        <taxon>Caprinae</taxon>
        <taxon>Ovis</taxon>
    </lineage>
</organism>
<feature type="region of interest" description="Disordered" evidence="1">
    <location>
        <begin position="1"/>
        <end position="32"/>
    </location>
</feature>
<evidence type="ECO:0000313" key="3">
    <source>
        <dbReference type="Proteomes" id="UP000664991"/>
    </source>
</evidence>
<evidence type="ECO:0008006" key="4">
    <source>
        <dbReference type="Google" id="ProtNLM"/>
    </source>
</evidence>
<dbReference type="EMBL" id="JAEMGP010000025">
    <property type="protein sequence ID" value="KAG5194626.1"/>
    <property type="molecule type" value="Genomic_DNA"/>
</dbReference>
<dbReference type="PANTHER" id="PTHR28457:SF3">
    <property type="entry name" value="CILIARY-ASSOCIATED CALCIUM-BINDING COILED-COIL PROTEIN 1"/>
    <property type="match status" value="1"/>
</dbReference>
<protein>
    <recommendedName>
        <fullName evidence="4">Ciliary-associated calcium-binding coiled-coil protein 1</fullName>
    </recommendedName>
</protein>
<dbReference type="InterPro" id="IPR032727">
    <property type="entry name" value="CLAMP"/>
</dbReference>
<dbReference type="PANTHER" id="PTHR28457">
    <property type="entry name" value="COILED-COIL DOMAIN-CONTAINING PROTEIN 189"/>
    <property type="match status" value="1"/>
</dbReference>
<dbReference type="AlphaFoldDB" id="A0A835ZL66"/>
<sequence>MATSVGTTPGGTTPAGMTSAGTTPESEKDAEFQEHEKILSPDFLSVAQITEILAEDVDGVQQKLEKFLNFKNLQTCLKEASLLDYYVSGFLWARGMDFSVIQYSKFMTLLDMLLHNLRTLHMSLEDSIKWLGEVMAEIGPSHKNEKWNIFDVKQANAIVDYLKISLFQHYKLYEFLFFSAREEIVIGTEQLIEVVNPADHPFPDPLEEGISFDVYSTFIEPPPPLDMEIKGLNQEQGPEESQPEADTSETDLLVGFTIEEIKSVLDQVTDDILLSIQLQHAVASLSKKHELRHTGLVASRHVEPSRPGIKPMYHSPHTTLNSLVFAGFSFIICQVRTAILPAATHAYPGPLEELDKVKEKPMQKSALIPIAATVKYSKSFQVNIDMTEEELEKLLMKPKILHLGKMFHILITNARYKKPKDDGDKSPHLLRCTPVQENKGLTPLIPSVSYLASLEKTFRCDLRQQALPAYPSKNELPSPTRACPPGLVQAAAAEDQGTGNGVVANVEASGLGTSVDLVTIEHCQPLNIYKNIVFFTFRTQKSVEQTRPRPPYSICFCDALTKVSMRACADLTEWLPDSETDNLISSA</sequence>
<evidence type="ECO:0000313" key="2">
    <source>
        <dbReference type="EMBL" id="KAG5194626.1"/>
    </source>
</evidence>
<evidence type="ECO:0000256" key="1">
    <source>
        <dbReference type="SAM" id="MobiDB-lite"/>
    </source>
</evidence>
<comment type="caution">
    <text evidence="2">The sequence shown here is derived from an EMBL/GenBank/DDBJ whole genome shotgun (WGS) entry which is preliminary data.</text>
</comment>
<dbReference type="Proteomes" id="UP000664991">
    <property type="component" value="Unassembled WGS sequence"/>
</dbReference>
<gene>
    <name evidence="2" type="ORF">JEQ12_012902</name>
</gene>
<reference evidence="2 3" key="1">
    <citation type="submission" date="2020-12" db="EMBL/GenBank/DDBJ databases">
        <title>De novo assembly of Tibetan sheep genome.</title>
        <authorList>
            <person name="Li X."/>
        </authorList>
    </citation>
    <scope>NUCLEOTIDE SEQUENCE [LARGE SCALE GENOMIC DNA]</scope>
    <source>
        <tissue evidence="2">Heart</tissue>
    </source>
</reference>
<name>A0A835ZL66_SHEEP</name>
<dbReference type="Pfam" id="PF14769">
    <property type="entry name" value="CLAMP"/>
    <property type="match status" value="1"/>
</dbReference>
<proteinExistence type="predicted"/>